<feature type="transmembrane region" description="Helical" evidence="6">
    <location>
        <begin position="160"/>
        <end position="181"/>
    </location>
</feature>
<feature type="transmembrane region" description="Helical" evidence="6">
    <location>
        <begin position="21"/>
        <end position="40"/>
    </location>
</feature>
<gene>
    <name evidence="7" type="ORF">H9754_08755</name>
</gene>
<keyword evidence="2" id="KW-1003">Cell membrane</keyword>
<evidence type="ECO:0000256" key="6">
    <source>
        <dbReference type="SAM" id="Phobius"/>
    </source>
</evidence>
<feature type="transmembrane region" description="Helical" evidence="6">
    <location>
        <begin position="187"/>
        <end position="208"/>
    </location>
</feature>
<feature type="transmembrane region" description="Helical" evidence="6">
    <location>
        <begin position="435"/>
        <end position="457"/>
    </location>
</feature>
<evidence type="ECO:0008006" key="9">
    <source>
        <dbReference type="Google" id="ProtNLM"/>
    </source>
</evidence>
<evidence type="ECO:0000256" key="2">
    <source>
        <dbReference type="ARBA" id="ARBA00022475"/>
    </source>
</evidence>
<evidence type="ECO:0000256" key="4">
    <source>
        <dbReference type="ARBA" id="ARBA00022989"/>
    </source>
</evidence>
<sequence>MAFQADSKKIAKNTIILYMRQVLIMVISLYTSRVVLQTLGADDYGIYNVVGGFVTMFNVISGAFTVAISRFMAYVIGEDNEEKVGELFSTALMVQCCMGLFIVLLLATVGVWYVTNIMVLPEGRTGAALWVLAFSAISFFINLISVPYNALIVAHEHMKAYAYIAIFEAIMKLLISFAIVVSPIDKLITYSFLTVLTAAIVRLCYSIYCNKNFTGCKFRLKVHRSMLKEMMSFVGWALLGNGAVVLRDQGTNIILNLFGGTTVNAARGIAQNVNNAVQSFVNNFMQATQPEITKLKATDQLAEMRTLIFRSCRVCYFLMLILSVPLIKNIDYVLEVWLGEVPAYTNLFVVFTLIDSLIAALNNPLLYGMLATGKIKTYEIVMSSMCILSIPINYCLLSLGITPVYVYIVIIIIRFLIMLSLVWQSKTYGLKWKDFILNVAARVIITTVICVVVAALVNFVFINIGFLKFLIETGIIVLLDGCMIFVVGFSGTERKTIISVIKIRILPKVLKN</sequence>
<feature type="transmembrane region" description="Helical" evidence="6">
    <location>
        <begin position="405"/>
        <end position="423"/>
    </location>
</feature>
<organism evidence="7 8">
    <name type="scientific">Candidatus Anaerostipes avistercoris</name>
    <dbReference type="NCBI Taxonomy" id="2838462"/>
    <lineage>
        <taxon>Bacteria</taxon>
        <taxon>Bacillati</taxon>
        <taxon>Bacillota</taxon>
        <taxon>Clostridia</taxon>
        <taxon>Lachnospirales</taxon>
        <taxon>Lachnospiraceae</taxon>
        <taxon>Anaerostipes</taxon>
    </lineage>
</organism>
<feature type="transmembrane region" description="Helical" evidence="6">
    <location>
        <begin position="380"/>
        <end position="399"/>
    </location>
</feature>
<feature type="transmembrane region" description="Helical" evidence="6">
    <location>
        <begin position="469"/>
        <end position="489"/>
    </location>
</feature>
<feature type="transmembrane region" description="Helical" evidence="6">
    <location>
        <begin position="90"/>
        <end position="115"/>
    </location>
</feature>
<feature type="transmembrane region" description="Helical" evidence="6">
    <location>
        <begin position="347"/>
        <end position="368"/>
    </location>
</feature>
<reference evidence="7" key="1">
    <citation type="journal article" date="2021" name="PeerJ">
        <title>Extensive microbial diversity within the chicken gut microbiome revealed by metagenomics and culture.</title>
        <authorList>
            <person name="Gilroy R."/>
            <person name="Ravi A."/>
            <person name="Getino M."/>
            <person name="Pursley I."/>
            <person name="Horton D.L."/>
            <person name="Alikhan N.F."/>
            <person name="Baker D."/>
            <person name="Gharbi K."/>
            <person name="Hall N."/>
            <person name="Watson M."/>
            <person name="Adriaenssens E.M."/>
            <person name="Foster-Nyarko E."/>
            <person name="Jarju S."/>
            <person name="Secka A."/>
            <person name="Antonio M."/>
            <person name="Oren A."/>
            <person name="Chaudhuri R.R."/>
            <person name="La Ragione R."/>
            <person name="Hildebrand F."/>
            <person name="Pallen M.J."/>
        </authorList>
    </citation>
    <scope>NUCLEOTIDE SEQUENCE</scope>
    <source>
        <strain evidence="7">ChiSjej3B21-8574</strain>
    </source>
</reference>
<evidence type="ECO:0000313" key="7">
    <source>
        <dbReference type="EMBL" id="HJC50641.1"/>
    </source>
</evidence>
<feature type="transmembrane region" description="Helical" evidence="6">
    <location>
        <begin position="127"/>
        <end position="148"/>
    </location>
</feature>
<dbReference type="EMBL" id="DWWD01000033">
    <property type="protein sequence ID" value="HJC50641.1"/>
    <property type="molecule type" value="Genomic_DNA"/>
</dbReference>
<keyword evidence="4 6" id="KW-1133">Transmembrane helix</keyword>
<feature type="transmembrane region" description="Helical" evidence="6">
    <location>
        <begin position="46"/>
        <end position="69"/>
    </location>
</feature>
<comment type="subcellular location">
    <subcellularLocation>
        <location evidence="1">Cell membrane</location>
        <topology evidence="1">Multi-pass membrane protein</topology>
    </subcellularLocation>
</comment>
<proteinExistence type="predicted"/>
<reference evidence="7" key="2">
    <citation type="submission" date="2021-04" db="EMBL/GenBank/DDBJ databases">
        <authorList>
            <person name="Gilroy R."/>
        </authorList>
    </citation>
    <scope>NUCLEOTIDE SEQUENCE</scope>
    <source>
        <strain evidence="7">ChiSjej3B21-8574</strain>
    </source>
</reference>
<name>A0A9D2T9U8_9FIRM</name>
<keyword evidence="3 6" id="KW-0812">Transmembrane</keyword>
<evidence type="ECO:0000313" key="8">
    <source>
        <dbReference type="Proteomes" id="UP000823904"/>
    </source>
</evidence>
<evidence type="ECO:0000256" key="3">
    <source>
        <dbReference type="ARBA" id="ARBA00022692"/>
    </source>
</evidence>
<comment type="caution">
    <text evidence="7">The sequence shown here is derived from an EMBL/GenBank/DDBJ whole genome shotgun (WGS) entry which is preliminary data.</text>
</comment>
<evidence type="ECO:0000256" key="1">
    <source>
        <dbReference type="ARBA" id="ARBA00004651"/>
    </source>
</evidence>
<dbReference type="PANTHER" id="PTHR30250">
    <property type="entry name" value="PST FAMILY PREDICTED COLANIC ACID TRANSPORTER"/>
    <property type="match status" value="1"/>
</dbReference>
<dbReference type="PANTHER" id="PTHR30250:SF26">
    <property type="entry name" value="PSMA PROTEIN"/>
    <property type="match status" value="1"/>
</dbReference>
<protein>
    <recommendedName>
        <fullName evidence="9">Polysaccharide biosynthesis protein</fullName>
    </recommendedName>
</protein>
<dbReference type="AlphaFoldDB" id="A0A9D2T9U8"/>
<keyword evidence="5 6" id="KW-0472">Membrane</keyword>
<accession>A0A9D2T9U8</accession>
<dbReference type="Proteomes" id="UP000823904">
    <property type="component" value="Unassembled WGS sequence"/>
</dbReference>
<dbReference type="GO" id="GO:0005886">
    <property type="term" value="C:plasma membrane"/>
    <property type="evidence" value="ECO:0007669"/>
    <property type="project" value="UniProtKB-SubCell"/>
</dbReference>
<dbReference type="InterPro" id="IPR050833">
    <property type="entry name" value="Poly_Biosynth_Transport"/>
</dbReference>
<evidence type="ECO:0000256" key="5">
    <source>
        <dbReference type="ARBA" id="ARBA00023136"/>
    </source>
</evidence>
<feature type="transmembrane region" description="Helical" evidence="6">
    <location>
        <begin position="307"/>
        <end position="327"/>
    </location>
</feature>